<evidence type="ECO:0000313" key="7">
    <source>
        <dbReference type="Proteomes" id="UP000318297"/>
    </source>
</evidence>
<evidence type="ECO:0000313" key="6">
    <source>
        <dbReference type="EMBL" id="TWE10094.1"/>
    </source>
</evidence>
<dbReference type="SUPFAM" id="SSF48498">
    <property type="entry name" value="Tetracyclin repressor-like, C-terminal domain"/>
    <property type="match status" value="1"/>
</dbReference>
<evidence type="ECO:0000256" key="2">
    <source>
        <dbReference type="ARBA" id="ARBA00023125"/>
    </source>
</evidence>
<dbReference type="AlphaFoldDB" id="A0A561E3A9"/>
<dbReference type="InterPro" id="IPR054156">
    <property type="entry name" value="YxaF_TetR_C"/>
</dbReference>
<proteinExistence type="predicted"/>
<feature type="domain" description="HTH tetR-type" evidence="5">
    <location>
        <begin position="3"/>
        <end position="63"/>
    </location>
</feature>
<keyword evidence="1" id="KW-0805">Transcription regulation</keyword>
<dbReference type="Pfam" id="PF00440">
    <property type="entry name" value="TetR_N"/>
    <property type="match status" value="1"/>
</dbReference>
<dbReference type="SUPFAM" id="SSF46689">
    <property type="entry name" value="Homeodomain-like"/>
    <property type="match status" value="1"/>
</dbReference>
<evidence type="ECO:0000256" key="3">
    <source>
        <dbReference type="ARBA" id="ARBA00023163"/>
    </source>
</evidence>
<dbReference type="GO" id="GO:0003677">
    <property type="term" value="F:DNA binding"/>
    <property type="evidence" value="ECO:0007669"/>
    <property type="project" value="UniProtKB-UniRule"/>
</dbReference>
<dbReference type="PANTHER" id="PTHR47506">
    <property type="entry name" value="TRANSCRIPTIONAL REGULATORY PROTEIN"/>
    <property type="match status" value="1"/>
</dbReference>
<feature type="DNA-binding region" description="H-T-H motif" evidence="4">
    <location>
        <begin position="26"/>
        <end position="45"/>
    </location>
</feature>
<dbReference type="PRINTS" id="PR00455">
    <property type="entry name" value="HTHTETR"/>
</dbReference>
<dbReference type="Pfam" id="PF21993">
    <property type="entry name" value="TetR_C_13_2"/>
    <property type="match status" value="1"/>
</dbReference>
<dbReference type="EMBL" id="VIVQ01000002">
    <property type="protein sequence ID" value="TWE10094.1"/>
    <property type="molecule type" value="Genomic_DNA"/>
</dbReference>
<name>A0A561E3A9_9MICO</name>
<dbReference type="InterPro" id="IPR001647">
    <property type="entry name" value="HTH_TetR"/>
</dbReference>
<dbReference type="RefSeq" id="WP_145228818.1">
    <property type="nucleotide sequence ID" value="NZ_VIVQ01000002.1"/>
</dbReference>
<keyword evidence="2 4" id="KW-0238">DNA-binding</keyword>
<keyword evidence="3" id="KW-0804">Transcription</keyword>
<dbReference type="OrthoDB" id="4726108at2"/>
<gene>
    <name evidence="6" type="ORF">BKA23_2445</name>
</gene>
<dbReference type="InterPro" id="IPR036271">
    <property type="entry name" value="Tet_transcr_reg_TetR-rel_C_sf"/>
</dbReference>
<reference evidence="6 7" key="1">
    <citation type="submission" date="2019-06" db="EMBL/GenBank/DDBJ databases">
        <title>Sequencing the genomes of 1000 actinobacteria strains.</title>
        <authorList>
            <person name="Klenk H.-P."/>
        </authorList>
    </citation>
    <scope>NUCLEOTIDE SEQUENCE [LARGE SCALE GENOMIC DNA]</scope>
    <source>
        <strain evidence="6 7">DSM 19560</strain>
    </source>
</reference>
<dbReference type="Proteomes" id="UP000318297">
    <property type="component" value="Unassembled WGS sequence"/>
</dbReference>
<evidence type="ECO:0000256" key="1">
    <source>
        <dbReference type="ARBA" id="ARBA00023015"/>
    </source>
</evidence>
<keyword evidence="7" id="KW-1185">Reference proteome</keyword>
<sequence length="183" mass="19266">MAQSARERMIRSALVLFAERGVQGTSFADVIAHSGAPRGSIYHHFPGGKEALVRAVLDTMRQAGPGALAALEGREGRGVIDGFIDGWARILTSTDYVAGCSVLGITVTTEDSEVRAAAGDVFSAWVEQLEDLLVAGGVPSAQARPVAWTLLSAAEGAVAVCRSQRSLEPLEAVRQQLRQLVAP</sequence>
<accession>A0A561E3A9</accession>
<dbReference type="Gene3D" id="1.10.357.10">
    <property type="entry name" value="Tetracycline Repressor, domain 2"/>
    <property type="match status" value="1"/>
</dbReference>
<evidence type="ECO:0000259" key="5">
    <source>
        <dbReference type="PROSITE" id="PS50977"/>
    </source>
</evidence>
<comment type="caution">
    <text evidence="6">The sequence shown here is derived from an EMBL/GenBank/DDBJ whole genome shotgun (WGS) entry which is preliminary data.</text>
</comment>
<dbReference type="PROSITE" id="PS50977">
    <property type="entry name" value="HTH_TETR_2"/>
    <property type="match status" value="1"/>
</dbReference>
<protein>
    <submittedName>
        <fullName evidence="6">TetR family transcriptional regulator</fullName>
    </submittedName>
</protein>
<dbReference type="PANTHER" id="PTHR47506:SF3">
    <property type="entry name" value="HTH-TYPE TRANSCRIPTIONAL REGULATOR LMRA"/>
    <property type="match status" value="1"/>
</dbReference>
<dbReference type="InterPro" id="IPR009057">
    <property type="entry name" value="Homeodomain-like_sf"/>
</dbReference>
<evidence type="ECO:0000256" key="4">
    <source>
        <dbReference type="PROSITE-ProRule" id="PRU00335"/>
    </source>
</evidence>
<organism evidence="6 7">
    <name type="scientific">Rudaeicoccus suwonensis</name>
    <dbReference type="NCBI Taxonomy" id="657409"/>
    <lineage>
        <taxon>Bacteria</taxon>
        <taxon>Bacillati</taxon>
        <taxon>Actinomycetota</taxon>
        <taxon>Actinomycetes</taxon>
        <taxon>Micrococcales</taxon>
        <taxon>Dermacoccaceae</taxon>
        <taxon>Rudaeicoccus</taxon>
    </lineage>
</organism>